<dbReference type="PANTHER" id="PTHR11629">
    <property type="entry name" value="VACUOLAR PROTON ATPASES"/>
    <property type="match status" value="1"/>
</dbReference>
<sequence length="632" mass="72969">MGSLYRSEEMRFCQMIVEKDSAFSCVAELGKQPWVQFKDLNADVNSFQRMFVRDIRRFDEMERKLRFLDAQIQKDGIEIPDKTFQEPNDVINHSEINQLEQTLTDLERDVNNMNDSDQQLKKNYLELKEWEAVLQKTDQFFQGGIDDAAIQEIETANETEAGIQMRSDKEPMGYSVGVINRDKVGVFERVLWRACRRTAFLRSADIDEPLENPNTGELMHKSVFIVFHNGDRLKAIIDKVSEGFKAKQYNQCPKLSQDRQTALSKVQHNIRDMQTVIGQTKDHRLKVLNAAAANLKVWLKQVRLYKSIYHTLNYFTFDGIGKFFVAECWIPFKDIESVRAALERGVEKNGGTVKPVLNILHTNETPPTYNRTNKFTAVFQGIVDSYGIASYLELNPAPYTIITFPFIFSCMFGDLGHGILMFLAGLFLVVREKNLEARQIRDEIFTMFFGGRYIILLMGIFSIHAGLIYNDLFAKSFNIFGSSWVNPYKHEALEHWFNDSGHGKEAHMEVPPDFSYQHQMGPYPFGMDPIWNVGENKLNFLNSMKMKLSVIVGITQMAFGVVLSLLNHRFFKSAIDTYTVFIPQMLFLGCIFMYLCLQIILKWIFFWVQEDVIFGQQYPGSHCAPSLLVSRF</sequence>
<dbReference type="GO" id="GO:0016471">
    <property type="term" value="C:vacuolar proton-transporting V-type ATPase complex"/>
    <property type="evidence" value="ECO:0007669"/>
    <property type="project" value="TreeGrafter"/>
</dbReference>
<feature type="coiled-coil region" evidence="9">
    <location>
        <begin position="96"/>
        <end position="123"/>
    </location>
</feature>
<evidence type="ECO:0000313" key="11">
    <source>
        <dbReference type="Proteomes" id="UP000614601"/>
    </source>
</evidence>
<dbReference type="GO" id="GO:0051117">
    <property type="term" value="F:ATPase binding"/>
    <property type="evidence" value="ECO:0007669"/>
    <property type="project" value="TreeGrafter"/>
</dbReference>
<reference evidence="10" key="1">
    <citation type="submission" date="2020-09" db="EMBL/GenBank/DDBJ databases">
        <authorList>
            <person name="Kikuchi T."/>
        </authorList>
    </citation>
    <scope>NUCLEOTIDE SEQUENCE</scope>
    <source>
        <strain evidence="10">SH1</strain>
    </source>
</reference>
<keyword evidence="9" id="KW-0175">Coiled coil</keyword>
<dbReference type="Proteomes" id="UP000783686">
    <property type="component" value="Unassembled WGS sequence"/>
</dbReference>
<evidence type="ECO:0000256" key="2">
    <source>
        <dbReference type="ARBA" id="ARBA00009904"/>
    </source>
</evidence>
<dbReference type="Proteomes" id="UP000614601">
    <property type="component" value="Unassembled WGS sequence"/>
</dbReference>
<dbReference type="EMBL" id="CAJFDH010000004">
    <property type="protein sequence ID" value="CAD5219262.1"/>
    <property type="molecule type" value="Genomic_DNA"/>
</dbReference>
<keyword evidence="4 8" id="KW-0812">Transmembrane</keyword>
<evidence type="ECO:0000256" key="8">
    <source>
        <dbReference type="RuleBase" id="RU361189"/>
    </source>
</evidence>
<comment type="similarity">
    <text evidence="2 8">Belongs to the V-ATPase 116 kDa subunit family.</text>
</comment>
<dbReference type="GO" id="GO:0046961">
    <property type="term" value="F:proton-transporting ATPase activity, rotational mechanism"/>
    <property type="evidence" value="ECO:0007669"/>
    <property type="project" value="InterPro"/>
</dbReference>
<dbReference type="AlphaFoldDB" id="A0A811KU23"/>
<dbReference type="InterPro" id="IPR002490">
    <property type="entry name" value="V-ATPase_116kDa_su"/>
</dbReference>
<evidence type="ECO:0000256" key="7">
    <source>
        <dbReference type="ARBA" id="ARBA00023136"/>
    </source>
</evidence>
<feature type="transmembrane region" description="Helical" evidence="8">
    <location>
        <begin position="406"/>
        <end position="430"/>
    </location>
</feature>
<dbReference type="GO" id="GO:0033179">
    <property type="term" value="C:proton-transporting V-type ATPase, V0 domain"/>
    <property type="evidence" value="ECO:0007669"/>
    <property type="project" value="InterPro"/>
</dbReference>
<keyword evidence="3 8" id="KW-0813">Transport</keyword>
<dbReference type="GO" id="GO:0007035">
    <property type="term" value="P:vacuolar acidification"/>
    <property type="evidence" value="ECO:0007669"/>
    <property type="project" value="TreeGrafter"/>
</dbReference>
<evidence type="ECO:0000256" key="4">
    <source>
        <dbReference type="ARBA" id="ARBA00022692"/>
    </source>
</evidence>
<keyword evidence="8" id="KW-0375">Hydrogen ion transport</keyword>
<evidence type="ECO:0000256" key="6">
    <source>
        <dbReference type="ARBA" id="ARBA00023065"/>
    </source>
</evidence>
<protein>
    <recommendedName>
        <fullName evidence="8">V-type proton ATPase subunit a</fullName>
    </recommendedName>
</protein>
<keyword evidence="5 8" id="KW-1133">Transmembrane helix</keyword>
<feature type="transmembrane region" description="Helical" evidence="8">
    <location>
        <begin position="548"/>
        <end position="566"/>
    </location>
</feature>
<name>A0A811KU23_9BILA</name>
<organism evidence="10 11">
    <name type="scientific">Bursaphelenchus okinawaensis</name>
    <dbReference type="NCBI Taxonomy" id="465554"/>
    <lineage>
        <taxon>Eukaryota</taxon>
        <taxon>Metazoa</taxon>
        <taxon>Ecdysozoa</taxon>
        <taxon>Nematoda</taxon>
        <taxon>Chromadorea</taxon>
        <taxon>Rhabditida</taxon>
        <taxon>Tylenchina</taxon>
        <taxon>Tylenchomorpha</taxon>
        <taxon>Aphelenchoidea</taxon>
        <taxon>Aphelenchoididae</taxon>
        <taxon>Bursaphelenchus</taxon>
    </lineage>
</organism>
<evidence type="ECO:0000313" key="10">
    <source>
        <dbReference type="EMBL" id="CAD5219262.1"/>
    </source>
</evidence>
<feature type="transmembrane region" description="Helical" evidence="8">
    <location>
        <begin position="578"/>
        <end position="601"/>
    </location>
</feature>
<feature type="transmembrane region" description="Helical" evidence="8">
    <location>
        <begin position="451"/>
        <end position="469"/>
    </location>
</feature>
<dbReference type="PANTHER" id="PTHR11629:SF73">
    <property type="entry name" value="V-TYPE PROTON ATPASE 116 KDA SUBUNIT A 2"/>
    <property type="match status" value="1"/>
</dbReference>
<comment type="function">
    <text evidence="8">Essential component of the vacuolar proton pump (V-ATPase), a multimeric enzyme that catalyzes the translocation of protons across the membranes. Required for assembly and activity of the V-ATPase.</text>
</comment>
<evidence type="ECO:0000256" key="9">
    <source>
        <dbReference type="SAM" id="Coils"/>
    </source>
</evidence>
<comment type="subcellular location">
    <subcellularLocation>
        <location evidence="1">Membrane</location>
        <topology evidence="1">Multi-pass membrane protein</topology>
    </subcellularLocation>
</comment>
<keyword evidence="11" id="KW-1185">Reference proteome</keyword>
<accession>A0A811KU23</accession>
<keyword evidence="6 8" id="KW-0406">Ion transport</keyword>
<dbReference type="Pfam" id="PF01496">
    <property type="entry name" value="V_ATPase_I"/>
    <property type="match status" value="1"/>
</dbReference>
<dbReference type="OrthoDB" id="10264220at2759"/>
<dbReference type="EMBL" id="CAJFCW020000004">
    <property type="protein sequence ID" value="CAG9112411.1"/>
    <property type="molecule type" value="Genomic_DNA"/>
</dbReference>
<proteinExistence type="inferred from homology"/>
<gene>
    <name evidence="10" type="ORF">BOKJ2_LOCUS8356</name>
</gene>
<evidence type="ECO:0000256" key="5">
    <source>
        <dbReference type="ARBA" id="ARBA00022989"/>
    </source>
</evidence>
<dbReference type="GO" id="GO:0005886">
    <property type="term" value="C:plasma membrane"/>
    <property type="evidence" value="ECO:0007669"/>
    <property type="project" value="TreeGrafter"/>
</dbReference>
<comment type="caution">
    <text evidence="10">The sequence shown here is derived from an EMBL/GenBank/DDBJ whole genome shotgun (WGS) entry which is preliminary data.</text>
</comment>
<evidence type="ECO:0000256" key="1">
    <source>
        <dbReference type="ARBA" id="ARBA00004141"/>
    </source>
</evidence>
<keyword evidence="7 8" id="KW-0472">Membrane</keyword>
<evidence type="ECO:0000256" key="3">
    <source>
        <dbReference type="ARBA" id="ARBA00022448"/>
    </source>
</evidence>